<dbReference type="SUPFAM" id="SSF48726">
    <property type="entry name" value="Immunoglobulin"/>
    <property type="match status" value="2"/>
</dbReference>
<dbReference type="CDD" id="cd05819">
    <property type="entry name" value="NHL"/>
    <property type="match status" value="1"/>
</dbReference>
<dbReference type="Pfam" id="PF01436">
    <property type="entry name" value="NHL"/>
    <property type="match status" value="2"/>
</dbReference>
<feature type="repeat" description="NHL" evidence="4">
    <location>
        <begin position="254"/>
        <end position="290"/>
    </location>
</feature>
<feature type="domain" description="Ig-like" evidence="6">
    <location>
        <begin position="347"/>
        <end position="430"/>
    </location>
</feature>
<dbReference type="Gene3D" id="2.40.10.500">
    <property type="match status" value="1"/>
</dbReference>
<dbReference type="Gene3D" id="2.60.40.10">
    <property type="entry name" value="Immunoglobulins"/>
    <property type="match status" value="2"/>
</dbReference>
<protein>
    <submittedName>
        <fullName evidence="7">Immunoglobulin domain-containing protein</fullName>
    </submittedName>
</protein>
<dbReference type="EMBL" id="JACXAA010000007">
    <property type="protein sequence ID" value="MBD2754973.1"/>
    <property type="molecule type" value="Genomic_DNA"/>
</dbReference>
<name>A0A927GES0_9BACT</name>
<dbReference type="InterPro" id="IPR013783">
    <property type="entry name" value="Ig-like_fold"/>
</dbReference>
<dbReference type="Proteomes" id="UP000653797">
    <property type="component" value="Unassembled WGS sequence"/>
</dbReference>
<dbReference type="SUPFAM" id="SSF101898">
    <property type="entry name" value="NHL repeat"/>
    <property type="match status" value="1"/>
</dbReference>
<reference evidence="7" key="1">
    <citation type="submission" date="2020-09" db="EMBL/GenBank/DDBJ databases">
        <authorList>
            <person name="Kim M.K."/>
        </authorList>
    </citation>
    <scope>NUCLEOTIDE SEQUENCE</scope>
    <source>
        <strain evidence="7">BT704</strain>
    </source>
</reference>
<sequence length="1612" mass="159708">MHTFFTQSIYPPRFGNRLWLLGVLLLLASIRLTQAQQITTAAGGNGLGPAANQLYYPRGIFVDGSGNMYVADYSNHRIQKFPPNSTSATVGTTVAGGNGAGSAANKLDSPSSVFVDGSGNMYVSDMYNNRIQKFPPNSTSATEGITVVGSSGQLSYPYCVFVDGSGNMYVADYYNHRIQKFPPNSTSATVGTTVAGGDGAGSAANQLNRPSSVFVDGSGTIYVTDQANQRVQKFPSNSTSVTDGITVAGGNGLGSAANQLNTPYYVFVDNSGNIYVADFNNNRVQKFPSNSTSATEGTTVAGGNGAGSAANQFRNPSSVFANGSGTMHVADQNNHRVQKYILATPAPVIVSQPAASSGVCVGSTVTAQVSATATQAITYQWYKDNLSSPVTGQTSATLTLSNVQPSAAGSYSVVVTSGGQSVTSTAFALNVTAQPMASLATSGSLNCSVSSVTLTAGGGNTYAFSGPGIVSSNPASGTAIVSVAGTYSVTATTGSCSSTTTVTVAGDQALPTVSLVASGSLTCTNTSVTLTASAQKVSPLPSMSYRFSAGATQINNGPTATVTTAGIYSVTATGVNGCSQVASTTVTGSTTPPVASLVASGSLTCTNTNVTLTATGGTTYAFSGPGVVSSNPASGTVLVNVAGTYSVTATTGSCSSTASVTVTGDQTPPTASLENYDVLTCSTTSVTLTASGGTSYRFSAGATPTGNGSMATVSSPGDYSVTVIGANGCSSVASTTVIQDVSAPSAILSNNGPLNCSVSSVTLTASGGSVQQFSTGATPNGDGSTALVTTAGVYSVTVVGKNGCSSVASTTVTGSTTPPVASLVTSGSLTCSVSSVTLTAGGGITYAFSGPGLVSSDPASGTALVNTTGTYSVTATSGSCSSTATVTVMGDQALPTVSLVASGSLTCSVTSVTLTASAQKVILPDFTYVFSSGATPIGNGPTATVSAPGEYSVTAIGPNGCSQVASITVTGDQTPPTASLDNDGPLTCTKTSVILTAAGGTTYQFSTGATPFGDGSTATVTTQGSYSVTVTGANGCTATSTTVVGQNTDSPQVSLANDGPLSCDQPTVTLSAQARLAPNRVTPTGSLRQAAPTLFTYVFSNGATPTGDGSSATVTTAGIYSVTALGENGCSNVASTTVTGNTIPPVASLVASGSLNCSVSEVTLSATGGATYAFSGPGVVSSDPASGTALVNVAGTYSVTATTGSCSSTATVTVIGDQALPTVSLIASGSLTCSTTSVTLTASAQKVLTPDFTYVFSSGATLIGNGPTATVSTPGEYSVTALGPNGCSQVASTTVTADQKPPLASMNNDGPLTCAKTSVTLTASGGTTYQFSAGATQVETGPTAKVSSAGVYSVTVIGTNGCSSVASTTVADASSPINITAQPASVSLTAGQTARFSVSADGSGLSYQWQLDSGSGFVDLTNDATYAGVSSATLSIANTTTALSGQTYRVVVSSGVCSTTSTLATLTVNRLMPDLIPLLYARPTLMYGTTDMSVVVDVVEQNGVASNGLITLRITQDAKLSLSLPADATTMGGRAVTNRVWQLSGPLNGYYTLTTTEPVPAGDRLSVGLVGRFSAGSSSGSLTVSCTMLGGSGGEERANNNLDADKIEYFQQ</sequence>
<dbReference type="InterPro" id="IPR035986">
    <property type="entry name" value="PKD_dom_sf"/>
</dbReference>
<feature type="repeat" description="NHL" evidence="4">
    <location>
        <begin position="152"/>
        <end position="184"/>
    </location>
</feature>
<accession>A0A927GES0</accession>
<dbReference type="InterPro" id="IPR011042">
    <property type="entry name" value="6-blade_b-propeller_TolB-like"/>
</dbReference>
<proteinExistence type="predicted"/>
<evidence type="ECO:0000259" key="6">
    <source>
        <dbReference type="PROSITE" id="PS50835"/>
    </source>
</evidence>
<dbReference type="InterPro" id="IPR003599">
    <property type="entry name" value="Ig_sub"/>
</dbReference>
<dbReference type="PROSITE" id="PS50835">
    <property type="entry name" value="IG_LIKE"/>
    <property type="match status" value="1"/>
</dbReference>
<evidence type="ECO:0000256" key="3">
    <source>
        <dbReference type="ARBA" id="ARBA00023180"/>
    </source>
</evidence>
<evidence type="ECO:0000256" key="4">
    <source>
        <dbReference type="PROSITE-ProRule" id="PRU00504"/>
    </source>
</evidence>
<feature type="repeat" description="NHL" evidence="4">
    <location>
        <begin position="48"/>
        <end position="84"/>
    </location>
</feature>
<evidence type="ECO:0000256" key="1">
    <source>
        <dbReference type="ARBA" id="ARBA00022729"/>
    </source>
</evidence>
<organism evidence="7 8">
    <name type="scientific">Spirosoma validum</name>
    <dbReference type="NCBI Taxonomy" id="2771355"/>
    <lineage>
        <taxon>Bacteria</taxon>
        <taxon>Pseudomonadati</taxon>
        <taxon>Bacteroidota</taxon>
        <taxon>Cytophagia</taxon>
        <taxon>Cytophagales</taxon>
        <taxon>Cytophagaceae</taxon>
        <taxon>Spirosoma</taxon>
    </lineage>
</organism>
<gene>
    <name evidence="7" type="ORF">IC230_18870</name>
</gene>
<comment type="caution">
    <text evidence="7">The sequence shown here is derived from an EMBL/GenBank/DDBJ whole genome shotgun (WGS) entry which is preliminary data.</text>
</comment>
<feature type="repeat" description="NHL" evidence="4">
    <location>
        <begin position="201"/>
        <end position="237"/>
    </location>
</feature>
<evidence type="ECO:0000256" key="2">
    <source>
        <dbReference type="ARBA" id="ARBA00022737"/>
    </source>
</evidence>
<dbReference type="Gene3D" id="2.120.10.30">
    <property type="entry name" value="TolB, C-terminal domain"/>
    <property type="match status" value="2"/>
</dbReference>
<dbReference type="CDD" id="cd00096">
    <property type="entry name" value="Ig"/>
    <property type="match status" value="1"/>
</dbReference>
<dbReference type="SMART" id="SM00409">
    <property type="entry name" value="IG"/>
    <property type="match status" value="2"/>
</dbReference>
<keyword evidence="8" id="KW-1185">Reference proteome</keyword>
<dbReference type="InterPro" id="IPR007110">
    <property type="entry name" value="Ig-like_dom"/>
</dbReference>
<dbReference type="GO" id="GO:0005576">
    <property type="term" value="C:extracellular region"/>
    <property type="evidence" value="ECO:0007669"/>
    <property type="project" value="TreeGrafter"/>
</dbReference>
<evidence type="ECO:0000256" key="5">
    <source>
        <dbReference type="SAM" id="MobiDB-lite"/>
    </source>
</evidence>
<feature type="region of interest" description="Disordered" evidence="5">
    <location>
        <begin position="288"/>
        <end position="317"/>
    </location>
</feature>
<evidence type="ECO:0000313" key="7">
    <source>
        <dbReference type="EMBL" id="MBD2754973.1"/>
    </source>
</evidence>
<dbReference type="PANTHER" id="PTHR10680">
    <property type="entry name" value="PEPTIDYL-GLYCINE ALPHA-AMIDATING MONOOXYGENASE"/>
    <property type="match status" value="1"/>
</dbReference>
<dbReference type="InterPro" id="IPR036179">
    <property type="entry name" value="Ig-like_dom_sf"/>
</dbReference>
<evidence type="ECO:0000313" key="8">
    <source>
        <dbReference type="Proteomes" id="UP000653797"/>
    </source>
</evidence>
<keyword evidence="2" id="KW-0677">Repeat</keyword>
<dbReference type="RefSeq" id="WP_191040603.1">
    <property type="nucleotide sequence ID" value="NZ_JACXAA010000007.1"/>
</dbReference>
<dbReference type="SUPFAM" id="SSF49299">
    <property type="entry name" value="PKD domain"/>
    <property type="match status" value="2"/>
</dbReference>
<keyword evidence="1" id="KW-0732">Signal</keyword>
<dbReference type="InterPro" id="IPR001258">
    <property type="entry name" value="NHL_repeat"/>
</dbReference>
<keyword evidence="3" id="KW-0325">Glycoprotein</keyword>
<dbReference type="PROSITE" id="PS51125">
    <property type="entry name" value="NHL"/>
    <property type="match status" value="5"/>
</dbReference>
<dbReference type="Pfam" id="PF13927">
    <property type="entry name" value="Ig_3"/>
    <property type="match status" value="1"/>
</dbReference>
<dbReference type="PANTHER" id="PTHR10680:SF14">
    <property type="entry name" value="PEPTIDYL-GLYCINE ALPHA-AMIDATING MONOOXYGENASE"/>
    <property type="match status" value="1"/>
</dbReference>
<feature type="repeat" description="NHL" evidence="4">
    <location>
        <begin position="101"/>
        <end position="137"/>
    </location>
</feature>